<dbReference type="Proteomes" id="UP000188268">
    <property type="component" value="Unassembled WGS sequence"/>
</dbReference>
<protein>
    <submittedName>
        <fullName evidence="2">Uncharacterized protein</fullName>
    </submittedName>
</protein>
<gene>
    <name evidence="2" type="ORF">CCACVL1_28588</name>
</gene>
<reference evidence="2 3" key="1">
    <citation type="submission" date="2013-09" db="EMBL/GenBank/DDBJ databases">
        <title>Corchorus capsularis genome sequencing.</title>
        <authorList>
            <person name="Alam M."/>
            <person name="Haque M.S."/>
            <person name="Islam M.S."/>
            <person name="Emdad E.M."/>
            <person name="Islam M.M."/>
            <person name="Ahmed B."/>
            <person name="Halim A."/>
            <person name="Hossen Q.M.M."/>
            <person name="Hossain M.Z."/>
            <person name="Ahmed R."/>
            <person name="Khan M.M."/>
            <person name="Islam R."/>
            <person name="Rashid M.M."/>
            <person name="Khan S.A."/>
            <person name="Rahman M.S."/>
            <person name="Alam M."/>
        </authorList>
    </citation>
    <scope>NUCLEOTIDE SEQUENCE [LARGE SCALE GENOMIC DNA]</scope>
    <source>
        <strain evidence="3">cv. CVL-1</strain>
        <tissue evidence="2">Whole seedling</tissue>
    </source>
</reference>
<evidence type="ECO:0000256" key="1">
    <source>
        <dbReference type="SAM" id="MobiDB-lite"/>
    </source>
</evidence>
<sequence length="58" mass="6767">MVESKRKIHRKARQIKRKRQTNRNGDGCLKEDTQKHRGSNPGVRLEHILRIDGNFSGD</sequence>
<evidence type="ECO:0000313" key="2">
    <source>
        <dbReference type="EMBL" id="OMO53519.1"/>
    </source>
</evidence>
<feature type="region of interest" description="Disordered" evidence="1">
    <location>
        <begin position="1"/>
        <end position="43"/>
    </location>
</feature>
<keyword evidence="3" id="KW-1185">Reference proteome</keyword>
<dbReference type="Gramene" id="OMO53519">
    <property type="protein sequence ID" value="OMO53519"/>
    <property type="gene ID" value="CCACVL1_28588"/>
</dbReference>
<comment type="caution">
    <text evidence="2">The sequence shown here is derived from an EMBL/GenBank/DDBJ whole genome shotgun (WGS) entry which is preliminary data.</text>
</comment>
<proteinExistence type="predicted"/>
<evidence type="ECO:0000313" key="3">
    <source>
        <dbReference type="Proteomes" id="UP000188268"/>
    </source>
</evidence>
<name>A0A1R3G609_COCAP</name>
<organism evidence="2 3">
    <name type="scientific">Corchorus capsularis</name>
    <name type="common">Jute</name>
    <dbReference type="NCBI Taxonomy" id="210143"/>
    <lineage>
        <taxon>Eukaryota</taxon>
        <taxon>Viridiplantae</taxon>
        <taxon>Streptophyta</taxon>
        <taxon>Embryophyta</taxon>
        <taxon>Tracheophyta</taxon>
        <taxon>Spermatophyta</taxon>
        <taxon>Magnoliopsida</taxon>
        <taxon>eudicotyledons</taxon>
        <taxon>Gunneridae</taxon>
        <taxon>Pentapetalae</taxon>
        <taxon>rosids</taxon>
        <taxon>malvids</taxon>
        <taxon>Malvales</taxon>
        <taxon>Malvaceae</taxon>
        <taxon>Grewioideae</taxon>
        <taxon>Apeibeae</taxon>
        <taxon>Corchorus</taxon>
    </lineage>
</organism>
<accession>A0A1R3G609</accession>
<dbReference type="EMBL" id="AWWV01015167">
    <property type="protein sequence ID" value="OMO53519.1"/>
    <property type="molecule type" value="Genomic_DNA"/>
</dbReference>
<feature type="compositionally biased region" description="Basic residues" evidence="1">
    <location>
        <begin position="1"/>
        <end position="21"/>
    </location>
</feature>
<dbReference type="AlphaFoldDB" id="A0A1R3G609"/>